<reference evidence="2" key="1">
    <citation type="journal article" date="2015" name="Nature">
        <title>Complex archaea that bridge the gap between prokaryotes and eukaryotes.</title>
        <authorList>
            <person name="Spang A."/>
            <person name="Saw J.H."/>
            <person name="Jorgensen S.L."/>
            <person name="Zaremba-Niedzwiedzka K."/>
            <person name="Martijn J."/>
            <person name="Lind A.E."/>
            <person name="van Eijk R."/>
            <person name="Schleper C."/>
            <person name="Guy L."/>
            <person name="Ettema T.J."/>
        </authorList>
    </citation>
    <scope>NUCLEOTIDE SEQUENCE</scope>
</reference>
<feature type="coiled-coil region" evidence="1">
    <location>
        <begin position="1"/>
        <end position="28"/>
    </location>
</feature>
<gene>
    <name evidence="2" type="ORF">LCGC14_0956290</name>
</gene>
<protein>
    <submittedName>
        <fullName evidence="2">Uncharacterized protein</fullName>
    </submittedName>
</protein>
<evidence type="ECO:0000256" key="1">
    <source>
        <dbReference type="SAM" id="Coils"/>
    </source>
</evidence>
<comment type="caution">
    <text evidence="2">The sequence shown here is derived from an EMBL/GenBank/DDBJ whole genome shotgun (WGS) entry which is preliminary data.</text>
</comment>
<accession>A0A0F9RM85</accession>
<dbReference type="EMBL" id="LAZR01003433">
    <property type="protein sequence ID" value="KKN18378.1"/>
    <property type="molecule type" value="Genomic_DNA"/>
</dbReference>
<organism evidence="2">
    <name type="scientific">marine sediment metagenome</name>
    <dbReference type="NCBI Taxonomy" id="412755"/>
    <lineage>
        <taxon>unclassified sequences</taxon>
        <taxon>metagenomes</taxon>
        <taxon>ecological metagenomes</taxon>
    </lineage>
</organism>
<sequence>MKSKKERIKEIKKDIEYYEEKLVEAKVLLDLWMKRK</sequence>
<dbReference type="AlphaFoldDB" id="A0A0F9RM85"/>
<evidence type="ECO:0000313" key="2">
    <source>
        <dbReference type="EMBL" id="KKN18378.1"/>
    </source>
</evidence>
<name>A0A0F9RM85_9ZZZZ</name>
<proteinExistence type="predicted"/>
<keyword evidence="1" id="KW-0175">Coiled coil</keyword>